<dbReference type="InterPro" id="IPR050266">
    <property type="entry name" value="AB_hydrolase_sf"/>
</dbReference>
<feature type="domain" description="AB hydrolase-1" evidence="2">
    <location>
        <begin position="17"/>
        <end position="118"/>
    </location>
</feature>
<dbReference type="RefSeq" id="WP_158368023.1">
    <property type="nucleotide sequence ID" value="NZ_JAOQJU010000002.1"/>
</dbReference>
<dbReference type="Pfam" id="PF00561">
    <property type="entry name" value="Abhydrolase_1"/>
    <property type="match status" value="1"/>
</dbReference>
<dbReference type="SUPFAM" id="SSF53474">
    <property type="entry name" value="alpha/beta-Hydrolases"/>
    <property type="match status" value="1"/>
</dbReference>
<accession>A0ABT2RJG1</accession>
<dbReference type="PANTHER" id="PTHR43798">
    <property type="entry name" value="MONOACYLGLYCEROL LIPASE"/>
    <property type="match status" value="1"/>
</dbReference>
<dbReference type="PRINTS" id="PR00111">
    <property type="entry name" value="ABHYDROLASE"/>
</dbReference>
<sequence length="230" mass="25920">MDIDLYYQEKGNKDKTPLILLHGNGEDGSYFKNQIDYFSDKYRVIALDTRGHGKSPRGTEPFTIEQFSCDLYDFMVRLDISNAVILGFSDGANIAMKFAMRYPDKVRALILNGGNLNPKGVKRTTQIPIEIGYRIARWFSSKSPDARKNAEMLGLMVNEPDIEPNELASIIVPTLVICGSKDMIKESHTKEIAENIPNAKLSIIKGNHFIANKQHATFNNAVEEFLQTIF</sequence>
<dbReference type="InterPro" id="IPR000073">
    <property type="entry name" value="AB_hydrolase_1"/>
</dbReference>
<organism evidence="3 4">
    <name type="scientific">Dorea acetigenes</name>
    <dbReference type="NCBI Taxonomy" id="2981787"/>
    <lineage>
        <taxon>Bacteria</taxon>
        <taxon>Bacillati</taxon>
        <taxon>Bacillota</taxon>
        <taxon>Clostridia</taxon>
        <taxon>Lachnospirales</taxon>
        <taxon>Lachnospiraceae</taxon>
        <taxon>Dorea</taxon>
    </lineage>
</organism>
<evidence type="ECO:0000313" key="3">
    <source>
        <dbReference type="EMBL" id="MCU6685535.1"/>
    </source>
</evidence>
<evidence type="ECO:0000259" key="2">
    <source>
        <dbReference type="Pfam" id="PF00561"/>
    </source>
</evidence>
<protein>
    <submittedName>
        <fullName evidence="3">Alpha/beta hydrolase</fullName>
    </submittedName>
</protein>
<evidence type="ECO:0000256" key="1">
    <source>
        <dbReference type="ARBA" id="ARBA00022801"/>
    </source>
</evidence>
<dbReference type="Proteomes" id="UP001652431">
    <property type="component" value="Unassembled WGS sequence"/>
</dbReference>
<reference evidence="3 4" key="1">
    <citation type="journal article" date="2021" name="ISME Commun">
        <title>Automated analysis of genomic sequences facilitates high-throughput and comprehensive description of bacteria.</title>
        <authorList>
            <person name="Hitch T.C.A."/>
        </authorList>
    </citation>
    <scope>NUCLEOTIDE SEQUENCE [LARGE SCALE GENOMIC DNA]</scope>
    <source>
        <strain evidence="3 4">Sanger_03</strain>
    </source>
</reference>
<keyword evidence="1 3" id="KW-0378">Hydrolase</keyword>
<dbReference type="Gene3D" id="3.40.50.1820">
    <property type="entry name" value="alpha/beta hydrolase"/>
    <property type="match status" value="1"/>
</dbReference>
<keyword evidence="4" id="KW-1185">Reference proteome</keyword>
<dbReference type="GO" id="GO:0016787">
    <property type="term" value="F:hydrolase activity"/>
    <property type="evidence" value="ECO:0007669"/>
    <property type="project" value="UniProtKB-KW"/>
</dbReference>
<dbReference type="EMBL" id="JAOQJU010000002">
    <property type="protein sequence ID" value="MCU6685535.1"/>
    <property type="molecule type" value="Genomic_DNA"/>
</dbReference>
<comment type="caution">
    <text evidence="3">The sequence shown here is derived from an EMBL/GenBank/DDBJ whole genome shotgun (WGS) entry which is preliminary data.</text>
</comment>
<name>A0ABT2RJG1_9FIRM</name>
<gene>
    <name evidence="3" type="ORF">OCV99_03010</name>
</gene>
<dbReference type="PANTHER" id="PTHR43798:SF31">
    <property type="entry name" value="AB HYDROLASE SUPERFAMILY PROTEIN YCLE"/>
    <property type="match status" value="1"/>
</dbReference>
<evidence type="ECO:0000313" key="4">
    <source>
        <dbReference type="Proteomes" id="UP001652431"/>
    </source>
</evidence>
<proteinExistence type="predicted"/>
<dbReference type="InterPro" id="IPR029058">
    <property type="entry name" value="AB_hydrolase_fold"/>
</dbReference>